<sequence>MRNEPTLPQIVIEERGGGAGTFVLGMIVGAGIALVLAPRSGRETQRALRGVAGGLRETAAGGVDEARASVSGWVHRGRERVDAVRGAVDTKVDQARTAVEDGRAAAAQAQSELRRRVAEAKASYRSGQRGEVPVPSGPRLTPLSPSAGSSGARVTIEGEPAPPALTLSRPAAERATADRPPVDRPEGGSMVVQEVVITRVSTETDAGDLVDGDVAK</sequence>
<feature type="compositionally biased region" description="Basic and acidic residues" evidence="1">
    <location>
        <begin position="171"/>
        <end position="186"/>
    </location>
</feature>
<organism evidence="3 4">
    <name type="scientific">Longimicrobium terrae</name>
    <dbReference type="NCBI Taxonomy" id="1639882"/>
    <lineage>
        <taxon>Bacteria</taxon>
        <taxon>Pseudomonadati</taxon>
        <taxon>Gemmatimonadota</taxon>
        <taxon>Longimicrobiia</taxon>
        <taxon>Longimicrobiales</taxon>
        <taxon>Longimicrobiaceae</taxon>
        <taxon>Longimicrobium</taxon>
    </lineage>
</organism>
<evidence type="ECO:0000256" key="2">
    <source>
        <dbReference type="SAM" id="Phobius"/>
    </source>
</evidence>
<comment type="caution">
    <text evidence="3">The sequence shown here is derived from an EMBL/GenBank/DDBJ whole genome shotgun (WGS) entry which is preliminary data.</text>
</comment>
<feature type="region of interest" description="Disordered" evidence="1">
    <location>
        <begin position="118"/>
        <end position="190"/>
    </location>
</feature>
<proteinExistence type="predicted"/>
<dbReference type="EMBL" id="JACHIA010000001">
    <property type="protein sequence ID" value="MBB6068746.1"/>
    <property type="molecule type" value="Genomic_DNA"/>
</dbReference>
<name>A0A841GWM5_9BACT</name>
<keyword evidence="2" id="KW-0472">Membrane</keyword>
<keyword evidence="2" id="KW-1133">Transmembrane helix</keyword>
<accession>A0A841GWM5</accession>
<feature type="transmembrane region" description="Helical" evidence="2">
    <location>
        <begin position="20"/>
        <end position="37"/>
    </location>
</feature>
<dbReference type="Pfam" id="PF12732">
    <property type="entry name" value="YtxH"/>
    <property type="match status" value="1"/>
</dbReference>
<gene>
    <name evidence="3" type="ORF">HNQ61_000357</name>
</gene>
<evidence type="ECO:0000313" key="3">
    <source>
        <dbReference type="EMBL" id="MBB6068746.1"/>
    </source>
</evidence>
<evidence type="ECO:0000313" key="4">
    <source>
        <dbReference type="Proteomes" id="UP000582837"/>
    </source>
</evidence>
<reference evidence="3 4" key="1">
    <citation type="submission" date="2020-08" db="EMBL/GenBank/DDBJ databases">
        <title>Genomic Encyclopedia of Type Strains, Phase IV (KMG-IV): sequencing the most valuable type-strain genomes for metagenomic binning, comparative biology and taxonomic classification.</title>
        <authorList>
            <person name="Goeker M."/>
        </authorList>
    </citation>
    <scope>NUCLEOTIDE SEQUENCE [LARGE SCALE GENOMIC DNA]</scope>
    <source>
        <strain evidence="3 4">DSM 29007</strain>
    </source>
</reference>
<protein>
    <submittedName>
        <fullName evidence="3">Gas vesicle protein</fullName>
    </submittedName>
</protein>
<keyword evidence="2" id="KW-0812">Transmembrane</keyword>
<dbReference type="Proteomes" id="UP000582837">
    <property type="component" value="Unassembled WGS sequence"/>
</dbReference>
<dbReference type="AlphaFoldDB" id="A0A841GWM5"/>
<evidence type="ECO:0000256" key="1">
    <source>
        <dbReference type="SAM" id="MobiDB-lite"/>
    </source>
</evidence>
<dbReference type="InterPro" id="IPR024623">
    <property type="entry name" value="YtxH"/>
</dbReference>
<dbReference type="RefSeq" id="WP_170031085.1">
    <property type="nucleotide sequence ID" value="NZ_JABDTL010000001.1"/>
</dbReference>
<keyword evidence="4" id="KW-1185">Reference proteome</keyword>